<feature type="transmembrane region" description="Helical" evidence="1">
    <location>
        <begin position="7"/>
        <end position="23"/>
    </location>
</feature>
<dbReference type="EMBL" id="CP070499">
    <property type="protein sequence ID" value="QSB13948.1"/>
    <property type="molecule type" value="Genomic_DNA"/>
</dbReference>
<dbReference type="InterPro" id="IPR029787">
    <property type="entry name" value="Nucleotide_cyclase"/>
</dbReference>
<proteinExistence type="predicted"/>
<dbReference type="PANTHER" id="PTHR44757">
    <property type="entry name" value="DIGUANYLATE CYCLASE DGCP"/>
    <property type="match status" value="1"/>
</dbReference>
<feature type="transmembrane region" description="Helical" evidence="1">
    <location>
        <begin position="137"/>
        <end position="156"/>
    </location>
</feature>
<dbReference type="InterPro" id="IPR052155">
    <property type="entry name" value="Biofilm_reg_signaling"/>
</dbReference>
<feature type="transmembrane region" description="Helical" evidence="1">
    <location>
        <begin position="77"/>
        <end position="95"/>
    </location>
</feature>
<dbReference type="Gene3D" id="3.30.70.270">
    <property type="match status" value="1"/>
</dbReference>
<dbReference type="InterPro" id="IPR035919">
    <property type="entry name" value="EAL_sf"/>
</dbReference>
<protein>
    <submittedName>
        <fullName evidence="4">Bifunctional diguanylate cyclase/phosphodiesterase</fullName>
    </submittedName>
</protein>
<name>A0A895YJJ1_9ACTN</name>
<dbReference type="KEGG" id="nhy:JQS43_20745"/>
<feature type="domain" description="EAL" evidence="2">
    <location>
        <begin position="541"/>
        <end position="795"/>
    </location>
</feature>
<dbReference type="Pfam" id="PF00990">
    <property type="entry name" value="GGDEF"/>
    <property type="match status" value="1"/>
</dbReference>
<evidence type="ECO:0000259" key="3">
    <source>
        <dbReference type="PROSITE" id="PS50887"/>
    </source>
</evidence>
<dbReference type="Pfam" id="PF00563">
    <property type="entry name" value="EAL"/>
    <property type="match status" value="1"/>
</dbReference>
<dbReference type="InterPro" id="IPR000160">
    <property type="entry name" value="GGDEF_dom"/>
</dbReference>
<dbReference type="SUPFAM" id="SSF55073">
    <property type="entry name" value="Nucleotide cyclase"/>
    <property type="match status" value="1"/>
</dbReference>
<dbReference type="PANTHER" id="PTHR44757:SF2">
    <property type="entry name" value="BIOFILM ARCHITECTURE MAINTENANCE PROTEIN MBAA"/>
    <property type="match status" value="1"/>
</dbReference>
<feature type="transmembrane region" description="Helical" evidence="1">
    <location>
        <begin position="176"/>
        <end position="195"/>
    </location>
</feature>
<dbReference type="SMART" id="SM00052">
    <property type="entry name" value="EAL"/>
    <property type="match status" value="1"/>
</dbReference>
<feature type="transmembrane region" description="Helical" evidence="1">
    <location>
        <begin position="29"/>
        <end position="45"/>
    </location>
</feature>
<sequence length="809" mass="86198">MTLARNLILAVALVTLLGGLWVAAESPPWWRLMLAIGVAAATHLLRQRLRVGPAVFYLAWGEAALVISLFLVPAGWVPLAVLCGAMVAVAGRALHFRRRPPETVPEVAGVLTIAAGVGSLIAVSISDPYASGLSGPVALGLVLAALGYVVTVTGLAHLMLRLRRGVSAGLLLRRTLVYKLTMLLGSLAVALPVAALARAEWRWLLVLPLALWLLHWSYTYRIRSRERRRMWARLAAATRSLNLSDEAAVAAAGARGALEVFAVGRAEVQLSRGTAGAQAWVADTRGVRPRDALPDPETRVCTAVPLLAAGQEVGVLRIYFPEQAGPGNGEYTALRVYADALAAALQDTATHEELHRLLERSVYDAQHDRLTGLLNRAALLARGETAVQLSPHGSPVALLLVDVDHFREINDTLGHAAGDQVLTVTAARMREHAQPGELLGRLGGDEFALLVPVPGRAALSEVQQSAVERGRELVRRLAAEADINGVTVAVESSVGVVVAPAGTADMAELLRRADAAVRQAKQGGGTVGWYDPRQDASSPDRPALLAELRAALDRNDELVLALQPVIELATGAPIGVEALARWRHPQRGLLPPAEFLRAVENSDLLGLFTEYVIDRALAVAAQWARRGSPLPVAVNLSARSLLDTRLPRVVSALLRKHRLPGRLLVVEITETVITSEQPGVLEALRNVRALGVRLSVDDFGTGYASLTLLTQVPLDEVKLDGEFVARAAESVEAAAIVRTTVELGREIGIRVVAEGVETEPQRTLLTRLGCTAGQGFHLAAPTGAEQIGELLRSLSAGAKRQRSSPAQTA</sequence>
<dbReference type="RefSeq" id="WP_239676062.1">
    <property type="nucleotide sequence ID" value="NZ_CP070499.1"/>
</dbReference>
<dbReference type="SUPFAM" id="SSF141868">
    <property type="entry name" value="EAL domain-like"/>
    <property type="match status" value="1"/>
</dbReference>
<gene>
    <name evidence="4" type="ORF">JQS43_20745</name>
</gene>
<evidence type="ECO:0000313" key="5">
    <source>
        <dbReference type="Proteomes" id="UP000662857"/>
    </source>
</evidence>
<keyword evidence="1" id="KW-1133">Transmembrane helix</keyword>
<dbReference type="PROSITE" id="PS50883">
    <property type="entry name" value="EAL"/>
    <property type="match status" value="1"/>
</dbReference>
<reference evidence="4" key="1">
    <citation type="submission" date="2021-02" db="EMBL/GenBank/DDBJ databases">
        <title>Natrosporangium hydrolyticum gen. nov., sp. nov, a haloalkaliphilic actinobacterium from a soda solonchak soil.</title>
        <authorList>
            <person name="Sorokin D.Y."/>
            <person name="Khijniak T.V."/>
            <person name="Zakharycheva A.P."/>
            <person name="Boueva O.V."/>
            <person name="Ariskina E.V."/>
            <person name="Hahnke R.L."/>
            <person name="Bunk B."/>
            <person name="Sproer C."/>
            <person name="Schumann P."/>
            <person name="Evtushenko L.I."/>
            <person name="Kublanov I.V."/>
        </authorList>
    </citation>
    <scope>NUCLEOTIDE SEQUENCE</scope>
    <source>
        <strain evidence="4">DSM 106523</strain>
    </source>
</reference>
<keyword evidence="5" id="KW-1185">Reference proteome</keyword>
<dbReference type="SMART" id="SM00267">
    <property type="entry name" value="GGDEF"/>
    <property type="match status" value="1"/>
</dbReference>
<evidence type="ECO:0000256" key="1">
    <source>
        <dbReference type="SAM" id="Phobius"/>
    </source>
</evidence>
<organism evidence="4 5">
    <name type="scientific">Natronosporangium hydrolyticum</name>
    <dbReference type="NCBI Taxonomy" id="2811111"/>
    <lineage>
        <taxon>Bacteria</taxon>
        <taxon>Bacillati</taxon>
        <taxon>Actinomycetota</taxon>
        <taxon>Actinomycetes</taxon>
        <taxon>Micromonosporales</taxon>
        <taxon>Micromonosporaceae</taxon>
        <taxon>Natronosporangium</taxon>
    </lineage>
</organism>
<dbReference type="InterPro" id="IPR001633">
    <property type="entry name" value="EAL_dom"/>
</dbReference>
<dbReference type="CDD" id="cd01949">
    <property type="entry name" value="GGDEF"/>
    <property type="match status" value="1"/>
</dbReference>
<dbReference type="PROSITE" id="PS50887">
    <property type="entry name" value="GGDEF"/>
    <property type="match status" value="1"/>
</dbReference>
<keyword evidence="1" id="KW-0472">Membrane</keyword>
<feature type="domain" description="GGDEF" evidence="3">
    <location>
        <begin position="394"/>
        <end position="532"/>
    </location>
</feature>
<dbReference type="Proteomes" id="UP000662857">
    <property type="component" value="Chromosome"/>
</dbReference>
<dbReference type="InterPro" id="IPR043128">
    <property type="entry name" value="Rev_trsase/Diguanyl_cyclase"/>
</dbReference>
<accession>A0A895YJJ1</accession>
<keyword evidence="1" id="KW-0812">Transmembrane</keyword>
<dbReference type="AlphaFoldDB" id="A0A895YJJ1"/>
<evidence type="ECO:0000313" key="4">
    <source>
        <dbReference type="EMBL" id="QSB13948.1"/>
    </source>
</evidence>
<evidence type="ECO:0000259" key="2">
    <source>
        <dbReference type="PROSITE" id="PS50883"/>
    </source>
</evidence>
<dbReference type="Gene3D" id="3.20.20.450">
    <property type="entry name" value="EAL domain"/>
    <property type="match status" value="1"/>
</dbReference>
<dbReference type="CDD" id="cd01948">
    <property type="entry name" value="EAL"/>
    <property type="match status" value="1"/>
</dbReference>
<feature type="transmembrane region" description="Helical" evidence="1">
    <location>
        <begin position="107"/>
        <end position="125"/>
    </location>
</feature>
<feature type="transmembrane region" description="Helical" evidence="1">
    <location>
        <begin position="201"/>
        <end position="220"/>
    </location>
</feature>
<dbReference type="SUPFAM" id="SSF55781">
    <property type="entry name" value="GAF domain-like"/>
    <property type="match status" value="1"/>
</dbReference>
<dbReference type="NCBIfam" id="TIGR00254">
    <property type="entry name" value="GGDEF"/>
    <property type="match status" value="1"/>
</dbReference>